<reference evidence="2" key="1">
    <citation type="submission" date="2013-10" db="EMBL/GenBank/DDBJ databases">
        <title>Genomic analysis of the causative agents of coccidiosis in chickens.</title>
        <authorList>
            <person name="Reid A.J."/>
            <person name="Blake D."/>
            <person name="Billington K."/>
            <person name="Browne H."/>
            <person name="Dunn M."/>
            <person name="Hung S."/>
            <person name="Kawahara F."/>
            <person name="Miranda-Saavedra D."/>
            <person name="Mourier T."/>
            <person name="Nagra H."/>
            <person name="Otto T.D."/>
            <person name="Rawlings N."/>
            <person name="Sanchez A."/>
            <person name="Sanders M."/>
            <person name="Subramaniam C."/>
            <person name="Tay Y."/>
            <person name="Dear P."/>
            <person name="Doerig C."/>
            <person name="Gruber A."/>
            <person name="Parkinson J."/>
            <person name="Shirley M."/>
            <person name="Wan K.L."/>
            <person name="Berriman M."/>
            <person name="Tomley F."/>
            <person name="Pain A."/>
        </authorList>
    </citation>
    <scope>NUCLEOTIDE SEQUENCE [LARGE SCALE GENOMIC DNA]</scope>
    <source>
        <strain evidence="2">Houghton</strain>
    </source>
</reference>
<dbReference type="OMA" id="GLECMAT"/>
<reference evidence="2" key="2">
    <citation type="submission" date="2013-10" db="EMBL/GenBank/DDBJ databases">
        <authorList>
            <person name="Aslett M."/>
        </authorList>
    </citation>
    <scope>NUCLEOTIDE SEQUENCE [LARGE SCALE GENOMIC DNA]</scope>
    <source>
        <strain evidence="2">Houghton</strain>
    </source>
</reference>
<sequence>MSDSGKSGEALCCDSSNDGKSNSSSKSEEAGEAHGSPSGECLVCYEDITEDNYCEYQAPGDNRWHPCFFCYPCVQQLQQTQFQRYCDGVSRSTCAKEQRALLTRGPPVNLWDAHAFPVADKSEIQQLWVAKDRRTAPAKLDGSLTGEAREKLWSELRAFLIEDEKTEDPKKPDS</sequence>
<name>U6KXR5_EIMTE</name>
<dbReference type="GeneID" id="25255466"/>
<dbReference type="Proteomes" id="UP000030747">
    <property type="component" value="Unassembled WGS sequence"/>
</dbReference>
<dbReference type="VEuPathDB" id="ToxoDB:ETH_00032000"/>
<organism evidence="2 3">
    <name type="scientific">Eimeria tenella</name>
    <name type="common">Coccidian parasite</name>
    <dbReference type="NCBI Taxonomy" id="5802"/>
    <lineage>
        <taxon>Eukaryota</taxon>
        <taxon>Sar</taxon>
        <taxon>Alveolata</taxon>
        <taxon>Apicomplexa</taxon>
        <taxon>Conoidasida</taxon>
        <taxon>Coccidia</taxon>
        <taxon>Eucoccidiorida</taxon>
        <taxon>Eimeriorina</taxon>
        <taxon>Eimeriidae</taxon>
        <taxon>Eimeria</taxon>
    </lineage>
</organism>
<gene>
    <name evidence="2" type="ORF">ETH_00032000</name>
</gene>
<evidence type="ECO:0000256" key="1">
    <source>
        <dbReference type="SAM" id="MobiDB-lite"/>
    </source>
</evidence>
<keyword evidence="3" id="KW-1185">Reference proteome</keyword>
<dbReference type="VEuPathDB" id="ToxoDB:ETH2_1513100"/>
<evidence type="ECO:0000313" key="3">
    <source>
        <dbReference type="Proteomes" id="UP000030747"/>
    </source>
</evidence>
<dbReference type="AlphaFoldDB" id="U6KXR5"/>
<protein>
    <submittedName>
        <fullName evidence="2">Uncharacterized protein</fullName>
    </submittedName>
</protein>
<evidence type="ECO:0000313" key="2">
    <source>
        <dbReference type="EMBL" id="CDJ42766.1"/>
    </source>
</evidence>
<dbReference type="RefSeq" id="XP_013233516.1">
    <property type="nucleotide sequence ID" value="XM_013378062.1"/>
</dbReference>
<proteinExistence type="predicted"/>
<feature type="region of interest" description="Disordered" evidence="1">
    <location>
        <begin position="1"/>
        <end position="37"/>
    </location>
</feature>
<dbReference type="OrthoDB" id="347740at2759"/>
<dbReference type="EMBL" id="HG675735">
    <property type="protein sequence ID" value="CDJ42766.1"/>
    <property type="molecule type" value="Genomic_DNA"/>
</dbReference>
<accession>U6KXR5</accession>
<feature type="compositionally biased region" description="Low complexity" evidence="1">
    <location>
        <begin position="14"/>
        <end position="25"/>
    </location>
</feature>